<dbReference type="SUPFAM" id="SSF56436">
    <property type="entry name" value="C-type lectin-like"/>
    <property type="match status" value="1"/>
</dbReference>
<dbReference type="InterPro" id="IPR016187">
    <property type="entry name" value="CTDL_fold"/>
</dbReference>
<organism evidence="4 5">
    <name type="scientific">Candidatus Entotheonella gemina</name>
    <dbReference type="NCBI Taxonomy" id="1429439"/>
    <lineage>
        <taxon>Bacteria</taxon>
        <taxon>Pseudomonadati</taxon>
        <taxon>Nitrospinota/Tectimicrobiota group</taxon>
        <taxon>Candidatus Tectimicrobiota</taxon>
        <taxon>Candidatus Entotheonellia</taxon>
        <taxon>Candidatus Entotheonellales</taxon>
        <taxon>Candidatus Entotheonellaceae</taxon>
        <taxon>Candidatus Entotheonella</taxon>
    </lineage>
</organism>
<feature type="region of interest" description="Disordered" evidence="1">
    <location>
        <begin position="699"/>
        <end position="721"/>
    </location>
</feature>
<proteinExistence type="predicted"/>
<dbReference type="EMBL" id="AZHX01000120">
    <property type="protein sequence ID" value="ETX08862.1"/>
    <property type="molecule type" value="Genomic_DNA"/>
</dbReference>
<feature type="domain" description="Novel STAND NTPase 1" evidence="3">
    <location>
        <begin position="6"/>
        <end position="389"/>
    </location>
</feature>
<evidence type="ECO:0000256" key="1">
    <source>
        <dbReference type="SAM" id="MobiDB-lite"/>
    </source>
</evidence>
<comment type="caution">
    <text evidence="4">The sequence shown here is derived from an EMBL/GenBank/DDBJ whole genome shotgun (WGS) entry which is preliminary data.</text>
</comment>
<dbReference type="PANTHER" id="PTHR23150:SF19">
    <property type="entry name" value="FORMYLGLYCINE-GENERATING ENZYME"/>
    <property type="match status" value="1"/>
</dbReference>
<dbReference type="InterPro" id="IPR049052">
    <property type="entry name" value="nSTAND1"/>
</dbReference>
<evidence type="ECO:0000259" key="2">
    <source>
        <dbReference type="Pfam" id="PF03781"/>
    </source>
</evidence>
<dbReference type="InterPro" id="IPR005532">
    <property type="entry name" value="SUMF_dom"/>
</dbReference>
<evidence type="ECO:0000313" key="4">
    <source>
        <dbReference type="EMBL" id="ETX08862.1"/>
    </source>
</evidence>
<name>W4MGP6_9BACT</name>
<dbReference type="InterPro" id="IPR042095">
    <property type="entry name" value="SUMF_sf"/>
</dbReference>
<dbReference type="AlphaFoldDB" id="W4MGP6"/>
<dbReference type="InterPro" id="IPR027417">
    <property type="entry name" value="P-loop_NTPase"/>
</dbReference>
<dbReference type="InterPro" id="IPR051043">
    <property type="entry name" value="Sulfatase_Mod_Factor_Kinase"/>
</dbReference>
<feature type="domain" description="Sulfatase-modifying factor enzyme-like" evidence="2">
    <location>
        <begin position="520"/>
        <end position="752"/>
    </location>
</feature>
<dbReference type="Pfam" id="PF20703">
    <property type="entry name" value="nSTAND1"/>
    <property type="match status" value="1"/>
</dbReference>
<accession>W4MGP6</accession>
<dbReference type="Gene3D" id="3.40.50.300">
    <property type="entry name" value="P-loop containing nucleotide triphosphate hydrolases"/>
    <property type="match status" value="1"/>
</dbReference>
<dbReference type="HOGENOM" id="CLU_366686_0_0_7"/>
<dbReference type="GO" id="GO:0120147">
    <property type="term" value="F:formylglycine-generating oxidase activity"/>
    <property type="evidence" value="ECO:0007669"/>
    <property type="project" value="TreeGrafter"/>
</dbReference>
<dbReference type="Pfam" id="PF03781">
    <property type="entry name" value="FGE-sulfatase"/>
    <property type="match status" value="1"/>
</dbReference>
<sequence length="760" mass="85802">MTPHSPYKGLAPYDRHDQDKFFGREHEKELLLGHILSNKTTLLYAASGVGKSSLLGAALMPELEALDKENLDVAYHRSWIDDPARALKETVKQTLCRRKKAAPAELHPLDDSTLPDFFDGCADYGSDPIVLILDQFEEFFRYHTQQPAFFSFIDQLAEVMTDPKLPVSVVLAMREDFLAELSVFRGRVPELLNHSYRLQKLTWPQAKEAIVKPATQDTFGFHYEEALLNTLQQELSEAREPSAENRPLAVAPRAFPAIEGAYLQIVCTELWRHEQHNPERVIRKTTYDTLGGAKVIVKHYFEQIMSECTRAESRLASRAFSFLVTERGTKMAYPEEVLAKIVRVKRSKLQPVLEKLKNARILRDEARPDGTWYELYHDVFGQIIEAWNNAFRQQRWRRLKAGLAASIAACLCILGVASYQGYQIAQHNQRLARNAGTLDIHQTTAATLTLACIRHYDPGRACPPDPIPVKGTSMDLPGPADYVLTARTADWSVDYPVYIHGVTHQMAVRVVPPPSRIPSGMAYIPAGRFRMGDKDLLDVKGLENERPSHDVEVAGFYMDTHEVINAQYQQCVREGGCTPPQHRSCYDPYERQVGESFVKETQPVVCVDWQQAKTFCESKDKRLPTEAEWEKAAAGPEGYLWPFGNAFDGTKANTTENGRDHSAPVGTYDANKYKLYDMSGNVSEWVEDSYDKAFYAKPEASHPNPLSQSDGKGGRVQRGGSWWHGIEGVRTTRRHWARPHDVSTLVGFRCAKPLDNPLSP</sequence>
<evidence type="ECO:0000313" key="5">
    <source>
        <dbReference type="Proteomes" id="UP000019140"/>
    </source>
</evidence>
<dbReference type="SUPFAM" id="SSF52540">
    <property type="entry name" value="P-loop containing nucleoside triphosphate hydrolases"/>
    <property type="match status" value="1"/>
</dbReference>
<evidence type="ECO:0000259" key="3">
    <source>
        <dbReference type="Pfam" id="PF20703"/>
    </source>
</evidence>
<dbReference type="PANTHER" id="PTHR23150">
    <property type="entry name" value="SULFATASE MODIFYING FACTOR 1, 2"/>
    <property type="match status" value="1"/>
</dbReference>
<keyword evidence="5" id="KW-1185">Reference proteome</keyword>
<dbReference type="Proteomes" id="UP000019140">
    <property type="component" value="Unassembled WGS sequence"/>
</dbReference>
<gene>
    <name evidence="4" type="ORF">ETSY2_02895</name>
</gene>
<protein>
    <submittedName>
        <fullName evidence="4">Uncharacterized protein</fullName>
    </submittedName>
</protein>
<reference evidence="4 5" key="1">
    <citation type="journal article" date="2014" name="Nature">
        <title>An environmental bacterial taxon with a large and distinct metabolic repertoire.</title>
        <authorList>
            <person name="Wilson M.C."/>
            <person name="Mori T."/>
            <person name="Ruckert C."/>
            <person name="Uria A.R."/>
            <person name="Helf M.J."/>
            <person name="Takada K."/>
            <person name="Gernert C."/>
            <person name="Steffens U.A."/>
            <person name="Heycke N."/>
            <person name="Schmitt S."/>
            <person name="Rinke C."/>
            <person name="Helfrich E.J."/>
            <person name="Brachmann A.O."/>
            <person name="Gurgui C."/>
            <person name="Wakimoto T."/>
            <person name="Kracht M."/>
            <person name="Crusemann M."/>
            <person name="Hentschel U."/>
            <person name="Abe I."/>
            <person name="Matsunaga S."/>
            <person name="Kalinowski J."/>
            <person name="Takeyama H."/>
            <person name="Piel J."/>
        </authorList>
    </citation>
    <scope>NUCLEOTIDE SEQUENCE [LARGE SCALE GENOMIC DNA]</scope>
    <source>
        <strain evidence="5">TSY2</strain>
    </source>
</reference>
<dbReference type="Gene3D" id="3.90.1580.10">
    <property type="entry name" value="paralog of FGE (formylglycine-generating enzyme)"/>
    <property type="match status" value="1"/>
</dbReference>